<comment type="pathway">
    <text evidence="2">Lipid metabolism; fatty acid beta-oxidation.</text>
</comment>
<dbReference type="SUPFAM" id="SSF48179">
    <property type="entry name" value="6-phosphogluconate dehydrogenase C-terminal domain-like"/>
    <property type="match status" value="2"/>
</dbReference>
<keyword evidence="6" id="KW-0560">Oxidoreductase</keyword>
<comment type="subcellular location">
    <subcellularLocation>
        <location evidence="1">Peroxisome</location>
    </subcellularLocation>
</comment>
<evidence type="ECO:0000256" key="10">
    <source>
        <dbReference type="ARBA" id="ARBA00023235"/>
    </source>
</evidence>
<dbReference type="PATRIC" id="fig|1461581.3.peg.1568"/>
<feature type="domain" description="3-hydroxyacyl-CoA dehydrogenase NAD binding" evidence="16">
    <location>
        <begin position="289"/>
        <end position="467"/>
    </location>
</feature>
<dbReference type="GO" id="GO:0004300">
    <property type="term" value="F:enoyl-CoA hydratase activity"/>
    <property type="evidence" value="ECO:0007669"/>
    <property type="project" value="UniProtKB-ARBA"/>
</dbReference>
<evidence type="ECO:0000256" key="12">
    <source>
        <dbReference type="ARBA" id="ARBA00023268"/>
    </source>
</evidence>
<evidence type="ECO:0000259" key="15">
    <source>
        <dbReference type="Pfam" id="PF00725"/>
    </source>
</evidence>
<evidence type="ECO:0000259" key="16">
    <source>
        <dbReference type="Pfam" id="PF02737"/>
    </source>
</evidence>
<evidence type="ECO:0000256" key="5">
    <source>
        <dbReference type="ARBA" id="ARBA00022963"/>
    </source>
</evidence>
<evidence type="ECO:0000256" key="3">
    <source>
        <dbReference type="ARBA" id="ARBA00008750"/>
    </source>
</evidence>
<feature type="domain" description="3-hydroxyacyl-CoA dehydrogenase C-terminal" evidence="15">
    <location>
        <begin position="470"/>
        <end position="563"/>
    </location>
</feature>
<dbReference type="FunFam" id="3.40.50.720:FF:000009">
    <property type="entry name" value="Fatty oxidation complex, alpha subunit"/>
    <property type="match status" value="1"/>
</dbReference>
<dbReference type="CDD" id="cd06558">
    <property type="entry name" value="crotonase-like"/>
    <property type="match status" value="1"/>
</dbReference>
<dbReference type="Pfam" id="PF00378">
    <property type="entry name" value="ECH_1"/>
    <property type="match status" value="1"/>
</dbReference>
<keyword evidence="8" id="KW-0443">Lipid metabolism</keyword>
<dbReference type="Gene3D" id="1.10.1040.50">
    <property type="match status" value="1"/>
</dbReference>
<dbReference type="UniPathway" id="UPA00659"/>
<dbReference type="PROSITE" id="PS00166">
    <property type="entry name" value="ENOYL_COA_HYDRATASE"/>
    <property type="match status" value="1"/>
</dbReference>
<dbReference type="SUPFAM" id="SSF51735">
    <property type="entry name" value="NAD(P)-binding Rossmann-fold domains"/>
    <property type="match status" value="1"/>
</dbReference>
<keyword evidence="7" id="KW-0520">NAD</keyword>
<evidence type="ECO:0000256" key="4">
    <source>
        <dbReference type="ARBA" id="ARBA00022832"/>
    </source>
</evidence>
<comment type="similarity">
    <text evidence="14">Belongs to the enoyl-CoA hydratase/isomerase family.</text>
</comment>
<keyword evidence="5" id="KW-0442">Lipid degradation</keyword>
<proteinExistence type="inferred from homology"/>
<evidence type="ECO:0000256" key="9">
    <source>
        <dbReference type="ARBA" id="ARBA00023140"/>
    </source>
</evidence>
<dbReference type="Pfam" id="PF00725">
    <property type="entry name" value="3HCDH"/>
    <property type="match status" value="1"/>
</dbReference>
<dbReference type="EMBL" id="LM997413">
    <property type="protein sequence ID" value="CEA04505.1"/>
    <property type="molecule type" value="Genomic_DNA"/>
</dbReference>
<keyword evidence="10" id="KW-0413">Isomerase</keyword>
<dbReference type="InterPro" id="IPR001753">
    <property type="entry name" value="Enoyl-CoA_hydra/iso"/>
</dbReference>
<dbReference type="AlphaFoldDB" id="A0A078ME30"/>
<dbReference type="GO" id="GO:0006635">
    <property type="term" value="P:fatty acid beta-oxidation"/>
    <property type="evidence" value="ECO:0007669"/>
    <property type="project" value="UniProtKB-UniPathway"/>
</dbReference>
<sequence>MNPSTRIERDGDVALIYINNPPVNAGSLAVRQGLLAAINEVAGDPTLIGAVLIGDGRMFIAGSDLNEFGKPLEDPQLPVVIEAIEQCPKPIIAALHGAALGGGFELALGCDARIAVEKTVVGLPEVTLGMIPGAGGTQRLPRLTGIPKAIQLICSGARIKAPEALDLGIIDAVVDSDLRGTAVAFVRHMNGKRRLRDLALPPVEQSCIDTASAHALRLGRNRPQVRAAIEAVLMATSLPIDQALAAERQTFQALRLAPEAFALRHLFFAERDSARLPEVSTAAAQTISTVAVIGAGTMGSGIALAALQAGLDVVLLEQSEQALEAGVQRIRDFYTQRVGKGRMGQSRADSELARLTATTDWTLIGKAGLVIEAVFEDLKVKQELLRRVEPLLAEHVLFASNTSYLDLDAIAEVARRPQNVLGLHFFSPANAMRLVEVVRGMYTAPETIASGFAFARRLGKLPVLANNAFGFIGNRIYAAYRQQCEYMLEEGALPAQIDAALEGFGFAMGPFAVADMSGLDIALRMRQARADSRDPRARYVAIPDQLCALQRLGRKTGAGYYRYDEQLRRHEDPAVTALIEQASRDKGIERQPFTDQAIVDRVLLSMVNEAALLLAEGVTTRVGDVDLVMVNGFGFPKWQGGPAFWAAQQDLAELRQRQEALAKVTGPGFVKGDLALFHHLHNRPVTAATA</sequence>
<evidence type="ECO:0000256" key="6">
    <source>
        <dbReference type="ARBA" id="ARBA00023002"/>
    </source>
</evidence>
<keyword evidence="12" id="KW-0511">Multifunctional enzyme</keyword>
<evidence type="ECO:0000256" key="1">
    <source>
        <dbReference type="ARBA" id="ARBA00004275"/>
    </source>
</evidence>
<dbReference type="GO" id="GO:0003857">
    <property type="term" value="F:(3S)-3-hydroxyacyl-CoA dehydrogenase (NAD+) activity"/>
    <property type="evidence" value="ECO:0007669"/>
    <property type="project" value="UniProtKB-EC"/>
</dbReference>
<evidence type="ECO:0000256" key="7">
    <source>
        <dbReference type="ARBA" id="ARBA00023027"/>
    </source>
</evidence>
<evidence type="ECO:0000256" key="8">
    <source>
        <dbReference type="ARBA" id="ARBA00023098"/>
    </source>
</evidence>
<evidence type="ECO:0000256" key="13">
    <source>
        <dbReference type="ARBA" id="ARBA00049556"/>
    </source>
</evidence>
<dbReference type="PANTHER" id="PTHR23309:SF51">
    <property type="entry name" value="3-HYDROXYACYL-COA DEHYDROGENASE-RELATED"/>
    <property type="match status" value="1"/>
</dbReference>
<dbReference type="GO" id="GO:0016853">
    <property type="term" value="F:isomerase activity"/>
    <property type="evidence" value="ECO:0007669"/>
    <property type="project" value="UniProtKB-KW"/>
</dbReference>
<dbReference type="Gene3D" id="3.40.50.720">
    <property type="entry name" value="NAD(P)-binding Rossmann-like Domain"/>
    <property type="match status" value="1"/>
</dbReference>
<evidence type="ECO:0000256" key="2">
    <source>
        <dbReference type="ARBA" id="ARBA00005005"/>
    </source>
</evidence>
<dbReference type="Gene3D" id="3.90.226.10">
    <property type="entry name" value="2-enoyl-CoA Hydratase, Chain A, domain 1"/>
    <property type="match status" value="1"/>
</dbReference>
<evidence type="ECO:0000313" key="17">
    <source>
        <dbReference type="EMBL" id="CEA04505.1"/>
    </source>
</evidence>
<organism evidence="17">
    <name type="scientific">Pseudomonas saudimassiliensis</name>
    <dbReference type="NCBI Taxonomy" id="1461581"/>
    <lineage>
        <taxon>Bacteria</taxon>
        <taxon>Pseudomonadati</taxon>
        <taxon>Pseudomonadota</taxon>
        <taxon>Gammaproteobacteria</taxon>
        <taxon>Pseudomonadales</taxon>
        <taxon>Pseudomonadaceae</taxon>
        <taxon>Pseudomonas</taxon>
    </lineage>
</organism>
<gene>
    <name evidence="17" type="ORF">BN1049_01590</name>
</gene>
<dbReference type="GO" id="GO:0070403">
    <property type="term" value="F:NAD+ binding"/>
    <property type="evidence" value="ECO:0007669"/>
    <property type="project" value="InterPro"/>
</dbReference>
<keyword evidence="9" id="KW-0576">Peroxisome</keyword>
<evidence type="ECO:0000256" key="11">
    <source>
        <dbReference type="ARBA" id="ARBA00023239"/>
    </source>
</evidence>
<dbReference type="RefSeq" id="WP_044499235.1">
    <property type="nucleotide sequence ID" value="NZ_LK391969.1"/>
</dbReference>
<dbReference type="InterPro" id="IPR018376">
    <property type="entry name" value="Enoyl-CoA_hyd/isom_CS"/>
</dbReference>
<name>A0A078ME30_9PSED</name>
<comment type="catalytic activity">
    <reaction evidence="13">
        <text>a (3S)-3-hydroxyacyl-CoA + NAD(+) = a 3-oxoacyl-CoA + NADH + H(+)</text>
        <dbReference type="Rhea" id="RHEA:22432"/>
        <dbReference type="ChEBI" id="CHEBI:15378"/>
        <dbReference type="ChEBI" id="CHEBI:57318"/>
        <dbReference type="ChEBI" id="CHEBI:57540"/>
        <dbReference type="ChEBI" id="CHEBI:57945"/>
        <dbReference type="ChEBI" id="CHEBI:90726"/>
        <dbReference type="EC" id="1.1.1.35"/>
    </reaction>
</comment>
<dbReference type="InterPro" id="IPR029045">
    <property type="entry name" value="ClpP/crotonase-like_dom_sf"/>
</dbReference>
<dbReference type="FunFam" id="1.10.1040.50:FF:000006">
    <property type="entry name" value="Peroxisomal bifunctional enzyme"/>
    <property type="match status" value="1"/>
</dbReference>
<keyword evidence="11" id="KW-0456">Lyase</keyword>
<protein>
    <submittedName>
        <fullName evidence="17">3-hydroxyacyl-CoA dehydrogenase</fullName>
    </submittedName>
</protein>
<dbReference type="SUPFAM" id="SSF52096">
    <property type="entry name" value="ClpP/crotonase"/>
    <property type="match status" value="1"/>
</dbReference>
<dbReference type="Pfam" id="PF02737">
    <property type="entry name" value="3HCDH_N"/>
    <property type="match status" value="1"/>
</dbReference>
<dbReference type="OrthoDB" id="5389341at2"/>
<keyword evidence="4" id="KW-0276">Fatty acid metabolism</keyword>
<dbReference type="PANTHER" id="PTHR23309">
    <property type="entry name" value="3-HYDROXYACYL-COA DEHYROGENASE"/>
    <property type="match status" value="1"/>
</dbReference>
<accession>A0A078ME30</accession>
<dbReference type="InterPro" id="IPR008927">
    <property type="entry name" value="6-PGluconate_DH-like_C_sf"/>
</dbReference>
<dbReference type="InterPro" id="IPR006108">
    <property type="entry name" value="3HC_DH_C"/>
</dbReference>
<dbReference type="InterPro" id="IPR006176">
    <property type="entry name" value="3-OHacyl-CoA_DH_NAD-bd"/>
</dbReference>
<dbReference type="EMBL" id="LK391969">
    <property type="protein sequence ID" value="CEF26657.1"/>
    <property type="molecule type" value="Genomic_DNA"/>
</dbReference>
<dbReference type="InterPro" id="IPR036291">
    <property type="entry name" value="NAD(P)-bd_dom_sf"/>
</dbReference>
<reference evidence="17" key="1">
    <citation type="submission" date="2014-07" db="EMBL/GenBank/DDBJ databases">
        <authorList>
            <person name="Urmite Genomes Urmite Genomes"/>
        </authorList>
    </citation>
    <scope>NUCLEOTIDE SEQUENCE</scope>
    <source>
        <strain evidence="17">12M76_air</strain>
    </source>
</reference>
<evidence type="ECO:0000256" key="14">
    <source>
        <dbReference type="RuleBase" id="RU003707"/>
    </source>
</evidence>
<comment type="similarity">
    <text evidence="3">In the N-terminal section; belongs to the enoyl-CoA hydratase/isomerase family.</text>
</comment>